<dbReference type="Proteomes" id="UP000663829">
    <property type="component" value="Unassembled WGS sequence"/>
</dbReference>
<accession>A0A814RY71</accession>
<dbReference type="EMBL" id="CAJOBC010006579">
    <property type="protein sequence ID" value="CAF3903727.1"/>
    <property type="molecule type" value="Genomic_DNA"/>
</dbReference>
<reference evidence="1" key="1">
    <citation type="submission" date="2021-02" db="EMBL/GenBank/DDBJ databases">
        <authorList>
            <person name="Nowell W R."/>
        </authorList>
    </citation>
    <scope>NUCLEOTIDE SEQUENCE</scope>
</reference>
<proteinExistence type="predicted"/>
<name>A0A814RY71_9BILA</name>
<dbReference type="EMBL" id="CAJNOQ010006578">
    <property type="protein sequence ID" value="CAF1139985.1"/>
    <property type="molecule type" value="Genomic_DNA"/>
</dbReference>
<keyword evidence="3" id="KW-1185">Reference proteome</keyword>
<evidence type="ECO:0000313" key="2">
    <source>
        <dbReference type="EMBL" id="CAF3903727.1"/>
    </source>
</evidence>
<evidence type="ECO:0000313" key="3">
    <source>
        <dbReference type="Proteomes" id="UP000663829"/>
    </source>
</evidence>
<gene>
    <name evidence="1" type="ORF">GPM918_LOCUS20633</name>
    <name evidence="2" type="ORF">SRO942_LOCUS20632</name>
</gene>
<organism evidence="1 3">
    <name type="scientific">Didymodactylos carnosus</name>
    <dbReference type="NCBI Taxonomy" id="1234261"/>
    <lineage>
        <taxon>Eukaryota</taxon>
        <taxon>Metazoa</taxon>
        <taxon>Spiralia</taxon>
        <taxon>Gnathifera</taxon>
        <taxon>Rotifera</taxon>
        <taxon>Eurotatoria</taxon>
        <taxon>Bdelloidea</taxon>
        <taxon>Philodinida</taxon>
        <taxon>Philodinidae</taxon>
        <taxon>Didymodactylos</taxon>
    </lineage>
</organism>
<evidence type="ECO:0000313" key="1">
    <source>
        <dbReference type="EMBL" id="CAF1139985.1"/>
    </source>
</evidence>
<dbReference type="AlphaFoldDB" id="A0A814RY71"/>
<sequence>MQKLVELGIVSPPAMPLNMLRLIYEANVGVSQMEADISTAPINTISSSVNTDVSQSNSSTSPSVPFASTLTTGTPILATGCLLPATTISASATGSNDQIGAGFKDPFLNELRAPIERIRLLLKATKRLRTKQPRQRLPITFEILREICQRLRNGELFPDKFDSNSNLTASNVNLLANQQAVTVMLRTSKTDPL</sequence>
<protein>
    <submittedName>
        <fullName evidence="1">Uncharacterized protein</fullName>
    </submittedName>
</protein>
<comment type="caution">
    <text evidence="1">The sequence shown here is derived from an EMBL/GenBank/DDBJ whole genome shotgun (WGS) entry which is preliminary data.</text>
</comment>
<dbReference type="Proteomes" id="UP000681722">
    <property type="component" value="Unassembled WGS sequence"/>
</dbReference>